<keyword evidence="3" id="KW-0804">Transcription</keyword>
<feature type="compositionally biased region" description="Low complexity" evidence="5">
    <location>
        <begin position="186"/>
        <end position="205"/>
    </location>
</feature>
<evidence type="ECO:0000259" key="6">
    <source>
        <dbReference type="PROSITE" id="PS50977"/>
    </source>
</evidence>
<feature type="DNA-binding region" description="H-T-H motif" evidence="4">
    <location>
        <begin position="30"/>
        <end position="49"/>
    </location>
</feature>
<dbReference type="GO" id="GO:0000150">
    <property type="term" value="F:DNA strand exchange activity"/>
    <property type="evidence" value="ECO:0007669"/>
    <property type="project" value="InterPro"/>
</dbReference>
<dbReference type="CDD" id="cd00569">
    <property type="entry name" value="HTH_Hin_like"/>
    <property type="match status" value="1"/>
</dbReference>
<dbReference type="InterPro" id="IPR050109">
    <property type="entry name" value="HTH-type_TetR-like_transc_reg"/>
</dbReference>
<dbReference type="InterPro" id="IPR009057">
    <property type="entry name" value="Homeodomain-like_sf"/>
</dbReference>
<evidence type="ECO:0000256" key="5">
    <source>
        <dbReference type="SAM" id="MobiDB-lite"/>
    </source>
</evidence>
<feature type="region of interest" description="Disordered" evidence="5">
    <location>
        <begin position="182"/>
        <end position="258"/>
    </location>
</feature>
<evidence type="ECO:0000256" key="3">
    <source>
        <dbReference type="ARBA" id="ARBA00023163"/>
    </source>
</evidence>
<keyword evidence="1" id="KW-0805">Transcription regulation</keyword>
<evidence type="ECO:0000256" key="1">
    <source>
        <dbReference type="ARBA" id="ARBA00023015"/>
    </source>
</evidence>
<dbReference type="PANTHER" id="PTHR30055">
    <property type="entry name" value="HTH-TYPE TRANSCRIPTIONAL REGULATOR RUTR"/>
    <property type="match status" value="1"/>
</dbReference>
<feature type="compositionally biased region" description="Acidic residues" evidence="5">
    <location>
        <begin position="206"/>
        <end position="219"/>
    </location>
</feature>
<dbReference type="Gene3D" id="1.10.357.10">
    <property type="entry name" value="Tetracycline Repressor, domain 2"/>
    <property type="match status" value="1"/>
</dbReference>
<accession>A0A372G0G1</accession>
<evidence type="ECO:0000313" key="8">
    <source>
        <dbReference type="Proteomes" id="UP000262621"/>
    </source>
</evidence>
<dbReference type="InterPro" id="IPR001647">
    <property type="entry name" value="HTH_TetR"/>
</dbReference>
<dbReference type="PRINTS" id="PR00455">
    <property type="entry name" value="HTHTETR"/>
</dbReference>
<dbReference type="Pfam" id="PF00440">
    <property type="entry name" value="TetR_N"/>
    <property type="match status" value="1"/>
</dbReference>
<dbReference type="Pfam" id="PF02796">
    <property type="entry name" value="HTH_7"/>
    <property type="match status" value="1"/>
</dbReference>
<proteinExistence type="predicted"/>
<dbReference type="PROSITE" id="PS50977">
    <property type="entry name" value="HTH_TETR_2"/>
    <property type="match status" value="1"/>
</dbReference>
<evidence type="ECO:0000256" key="4">
    <source>
        <dbReference type="PROSITE-ProRule" id="PRU00335"/>
    </source>
</evidence>
<dbReference type="Gene3D" id="1.10.10.60">
    <property type="entry name" value="Homeodomain-like"/>
    <property type="match status" value="1"/>
</dbReference>
<dbReference type="GO" id="GO:0000976">
    <property type="term" value="F:transcription cis-regulatory region binding"/>
    <property type="evidence" value="ECO:0007669"/>
    <property type="project" value="TreeGrafter"/>
</dbReference>
<protein>
    <submittedName>
        <fullName evidence="7">TetR family transcriptional regulator</fullName>
    </submittedName>
</protein>
<dbReference type="OrthoDB" id="3186364at2"/>
<reference evidence="7 8" key="1">
    <citation type="submission" date="2018-08" db="EMBL/GenBank/DDBJ databases">
        <title>Verrucosispora craniellae sp. nov., isolated from a marine sponge in the South China Sea.</title>
        <authorList>
            <person name="Li L."/>
            <person name="Lin H.W."/>
        </authorList>
    </citation>
    <scope>NUCLEOTIDE SEQUENCE [LARGE SCALE GENOMIC DNA]</scope>
    <source>
        <strain evidence="7 8">LHW63014</strain>
    </source>
</reference>
<keyword evidence="2 4" id="KW-0238">DNA-binding</keyword>
<feature type="domain" description="HTH tetR-type" evidence="6">
    <location>
        <begin position="7"/>
        <end position="67"/>
    </location>
</feature>
<dbReference type="PANTHER" id="PTHR30055:SF234">
    <property type="entry name" value="HTH-TYPE TRANSCRIPTIONAL REGULATOR BETI"/>
    <property type="match status" value="1"/>
</dbReference>
<gene>
    <name evidence="7" type="ORF">D0Q02_10700</name>
</gene>
<organism evidence="7 8">
    <name type="scientific">Micromonospora craniellae</name>
    <dbReference type="NCBI Taxonomy" id="2294034"/>
    <lineage>
        <taxon>Bacteria</taxon>
        <taxon>Bacillati</taxon>
        <taxon>Actinomycetota</taxon>
        <taxon>Actinomycetes</taxon>
        <taxon>Micromonosporales</taxon>
        <taxon>Micromonosporaceae</taxon>
        <taxon>Micromonospora</taxon>
    </lineage>
</organism>
<evidence type="ECO:0000256" key="2">
    <source>
        <dbReference type="ARBA" id="ARBA00023125"/>
    </source>
</evidence>
<dbReference type="RefSeq" id="WP_117227819.1">
    <property type="nucleotide sequence ID" value="NZ_CP061725.1"/>
</dbReference>
<dbReference type="SUPFAM" id="SSF46689">
    <property type="entry name" value="Homeodomain-like"/>
    <property type="match status" value="2"/>
</dbReference>
<evidence type="ECO:0000313" key="7">
    <source>
        <dbReference type="EMBL" id="RFS46557.1"/>
    </source>
</evidence>
<sequence length="299" mass="32678">MSWEEVDDTRSRILRTARQMFTEQGYQRTSLRQIAERLRLTKAAILYHFPSKAHLLTDLAEPFVRDLENVLDRAGALPAGQGRWSLLEGWTDVMLAHRDSLGMLYHDLALVDRGTNYQRLMRIAMRANEIVAGPNPGVRERVRAVQALAMCGDPVLFLTEVPEHDLREDMLDGVRRLLADGPPAERATAAVTRTATRTATGTTDGAADDGDGGAADDGDAAGTGPDKPSVPAAVDPRPRGGRRRPGRPRSMSPDQVSAARRMHLAGTHSANEIAAEFGVSRATVYRHLESNPDIETIST</sequence>
<dbReference type="Proteomes" id="UP000262621">
    <property type="component" value="Unassembled WGS sequence"/>
</dbReference>
<name>A0A372G0G1_9ACTN</name>
<dbReference type="InterPro" id="IPR006120">
    <property type="entry name" value="Resolvase_HTH_dom"/>
</dbReference>
<dbReference type="AlphaFoldDB" id="A0A372G0G1"/>
<dbReference type="GO" id="GO:0003700">
    <property type="term" value="F:DNA-binding transcription factor activity"/>
    <property type="evidence" value="ECO:0007669"/>
    <property type="project" value="TreeGrafter"/>
</dbReference>
<comment type="caution">
    <text evidence="7">The sequence shown here is derived from an EMBL/GenBank/DDBJ whole genome shotgun (WGS) entry which is preliminary data.</text>
</comment>
<dbReference type="EMBL" id="QVFU01000008">
    <property type="protein sequence ID" value="RFS46557.1"/>
    <property type="molecule type" value="Genomic_DNA"/>
</dbReference>
<keyword evidence="8" id="KW-1185">Reference proteome</keyword>